<sequence>AVLPAVVVAVVLLLLLPALSVTPSLPSEKMYDLEVAKLGLSHQCPPRQGHPRGGREW</sequence>
<dbReference type="AlphaFoldDB" id="A0A392W350"/>
<evidence type="ECO:0000313" key="2">
    <source>
        <dbReference type="EMBL" id="MCI95094.1"/>
    </source>
</evidence>
<feature type="chain" id="PRO_5017434192" evidence="1">
    <location>
        <begin position="21"/>
        <end position="57"/>
    </location>
</feature>
<keyword evidence="3" id="KW-1185">Reference proteome</keyword>
<proteinExistence type="predicted"/>
<evidence type="ECO:0000313" key="3">
    <source>
        <dbReference type="Proteomes" id="UP000265520"/>
    </source>
</evidence>
<evidence type="ECO:0000256" key="1">
    <source>
        <dbReference type="SAM" id="SignalP"/>
    </source>
</evidence>
<dbReference type="EMBL" id="LXQA011375692">
    <property type="protein sequence ID" value="MCI95094.1"/>
    <property type="molecule type" value="Genomic_DNA"/>
</dbReference>
<organism evidence="2 3">
    <name type="scientific">Trifolium medium</name>
    <dbReference type="NCBI Taxonomy" id="97028"/>
    <lineage>
        <taxon>Eukaryota</taxon>
        <taxon>Viridiplantae</taxon>
        <taxon>Streptophyta</taxon>
        <taxon>Embryophyta</taxon>
        <taxon>Tracheophyta</taxon>
        <taxon>Spermatophyta</taxon>
        <taxon>Magnoliopsida</taxon>
        <taxon>eudicotyledons</taxon>
        <taxon>Gunneridae</taxon>
        <taxon>Pentapetalae</taxon>
        <taxon>rosids</taxon>
        <taxon>fabids</taxon>
        <taxon>Fabales</taxon>
        <taxon>Fabaceae</taxon>
        <taxon>Papilionoideae</taxon>
        <taxon>50 kb inversion clade</taxon>
        <taxon>NPAAA clade</taxon>
        <taxon>Hologalegina</taxon>
        <taxon>IRL clade</taxon>
        <taxon>Trifolieae</taxon>
        <taxon>Trifolium</taxon>
    </lineage>
</organism>
<name>A0A392W350_9FABA</name>
<feature type="signal peptide" evidence="1">
    <location>
        <begin position="1"/>
        <end position="20"/>
    </location>
</feature>
<protein>
    <submittedName>
        <fullName evidence="2">Uncharacterized protein</fullName>
    </submittedName>
</protein>
<feature type="non-terminal residue" evidence="2">
    <location>
        <position position="1"/>
    </location>
</feature>
<dbReference type="Proteomes" id="UP000265520">
    <property type="component" value="Unassembled WGS sequence"/>
</dbReference>
<accession>A0A392W350</accession>
<reference evidence="2 3" key="1">
    <citation type="journal article" date="2018" name="Front. Plant Sci.">
        <title>Red Clover (Trifolium pratense) and Zigzag Clover (T. medium) - A Picture of Genomic Similarities and Differences.</title>
        <authorList>
            <person name="Dluhosova J."/>
            <person name="Istvanek J."/>
            <person name="Nedelnik J."/>
            <person name="Repkova J."/>
        </authorList>
    </citation>
    <scope>NUCLEOTIDE SEQUENCE [LARGE SCALE GENOMIC DNA]</scope>
    <source>
        <strain evidence="3">cv. 10/8</strain>
        <tissue evidence="2">Leaf</tissue>
    </source>
</reference>
<keyword evidence="1" id="KW-0732">Signal</keyword>
<comment type="caution">
    <text evidence="2">The sequence shown here is derived from an EMBL/GenBank/DDBJ whole genome shotgun (WGS) entry which is preliminary data.</text>
</comment>